<gene>
    <name evidence="11" type="ORF">ACERLL_06040</name>
</gene>
<accession>A0ABV4TW51</accession>
<feature type="transmembrane region" description="Helical" evidence="8">
    <location>
        <begin position="281"/>
        <end position="301"/>
    </location>
</feature>
<dbReference type="PANTHER" id="PTHR30347">
    <property type="entry name" value="POTASSIUM CHANNEL RELATED"/>
    <property type="match status" value="1"/>
</dbReference>
<feature type="transmembrane region" description="Helical" evidence="8">
    <location>
        <begin position="12"/>
        <end position="36"/>
    </location>
</feature>
<comment type="caution">
    <text evidence="11">The sequence shown here is derived from an EMBL/GenBank/DDBJ whole genome shotgun (WGS) entry which is preliminary data.</text>
</comment>
<feature type="transmembrane region" description="Helical" evidence="8">
    <location>
        <begin position="307"/>
        <end position="330"/>
    </location>
</feature>
<dbReference type="Pfam" id="PF21082">
    <property type="entry name" value="MS_channel_3rd"/>
    <property type="match status" value="1"/>
</dbReference>
<evidence type="ECO:0000259" key="10">
    <source>
        <dbReference type="Pfam" id="PF21082"/>
    </source>
</evidence>
<evidence type="ECO:0000313" key="11">
    <source>
        <dbReference type="EMBL" id="MFA9460386.1"/>
    </source>
</evidence>
<feature type="domain" description="Mechanosensitive ion channel MscS" evidence="9">
    <location>
        <begin position="494"/>
        <end position="561"/>
    </location>
</feature>
<evidence type="ECO:0000256" key="6">
    <source>
        <dbReference type="ARBA" id="ARBA00023136"/>
    </source>
</evidence>
<proteinExistence type="inferred from homology"/>
<evidence type="ECO:0000256" key="1">
    <source>
        <dbReference type="ARBA" id="ARBA00004651"/>
    </source>
</evidence>
<dbReference type="InterPro" id="IPR006685">
    <property type="entry name" value="MscS_channel_2nd"/>
</dbReference>
<feature type="transmembrane region" description="Helical" evidence="8">
    <location>
        <begin position="166"/>
        <end position="184"/>
    </location>
</feature>
<feature type="transmembrane region" description="Helical" evidence="8">
    <location>
        <begin position="83"/>
        <end position="101"/>
    </location>
</feature>
<evidence type="ECO:0000256" key="7">
    <source>
        <dbReference type="SAM" id="MobiDB-lite"/>
    </source>
</evidence>
<evidence type="ECO:0000256" key="4">
    <source>
        <dbReference type="ARBA" id="ARBA00022692"/>
    </source>
</evidence>
<keyword evidence="6 8" id="KW-0472">Membrane</keyword>
<dbReference type="InterPro" id="IPR011066">
    <property type="entry name" value="MscS_channel_C_sf"/>
</dbReference>
<dbReference type="Proteomes" id="UP001575181">
    <property type="component" value="Unassembled WGS sequence"/>
</dbReference>
<reference evidence="11 12" key="1">
    <citation type="submission" date="2024-08" db="EMBL/GenBank/DDBJ databases">
        <title>Whole-genome sequencing of halo(alkali)philic microorganisms from hypersaline lakes.</title>
        <authorList>
            <person name="Sorokin D.Y."/>
            <person name="Merkel A.Y."/>
            <person name="Messina E."/>
            <person name="Yakimov M."/>
        </authorList>
    </citation>
    <scope>NUCLEOTIDE SEQUENCE [LARGE SCALE GENOMIC DNA]</scope>
    <source>
        <strain evidence="11 12">Cl-TMA</strain>
    </source>
</reference>
<dbReference type="SUPFAM" id="SSF82689">
    <property type="entry name" value="Mechanosensitive channel protein MscS (YggB), C-terminal domain"/>
    <property type="match status" value="1"/>
</dbReference>
<dbReference type="Pfam" id="PF00924">
    <property type="entry name" value="MS_channel_2nd"/>
    <property type="match status" value="1"/>
</dbReference>
<dbReference type="SUPFAM" id="SSF82861">
    <property type="entry name" value="Mechanosensitive channel protein MscS (YggB), transmembrane region"/>
    <property type="match status" value="1"/>
</dbReference>
<feature type="transmembrane region" description="Helical" evidence="8">
    <location>
        <begin position="363"/>
        <end position="384"/>
    </location>
</feature>
<name>A0ABV4TW51_9GAMM</name>
<evidence type="ECO:0000259" key="9">
    <source>
        <dbReference type="Pfam" id="PF00924"/>
    </source>
</evidence>
<dbReference type="InterPro" id="IPR052702">
    <property type="entry name" value="MscS-like_channel"/>
</dbReference>
<feature type="transmembrane region" description="Helical" evidence="8">
    <location>
        <begin position="453"/>
        <end position="472"/>
    </location>
</feature>
<feature type="transmembrane region" description="Helical" evidence="8">
    <location>
        <begin position="136"/>
        <end position="154"/>
    </location>
</feature>
<dbReference type="InterPro" id="IPR023408">
    <property type="entry name" value="MscS_beta-dom_sf"/>
</dbReference>
<feature type="region of interest" description="Disordered" evidence="7">
    <location>
        <begin position="663"/>
        <end position="687"/>
    </location>
</feature>
<evidence type="ECO:0000256" key="3">
    <source>
        <dbReference type="ARBA" id="ARBA00022475"/>
    </source>
</evidence>
<comment type="similarity">
    <text evidence="2">Belongs to the MscS (TC 1.A.23) family.</text>
</comment>
<feature type="transmembrane region" description="Helical" evidence="8">
    <location>
        <begin position="478"/>
        <end position="507"/>
    </location>
</feature>
<feature type="compositionally biased region" description="Polar residues" evidence="7">
    <location>
        <begin position="663"/>
        <end position="678"/>
    </location>
</feature>
<keyword evidence="5 8" id="KW-1133">Transmembrane helix</keyword>
<keyword evidence="12" id="KW-1185">Reference proteome</keyword>
<feature type="transmembrane region" description="Helical" evidence="8">
    <location>
        <begin position="404"/>
        <end position="425"/>
    </location>
</feature>
<feature type="transmembrane region" description="Helical" evidence="8">
    <location>
        <begin position="230"/>
        <end position="251"/>
    </location>
</feature>
<dbReference type="InterPro" id="IPR010920">
    <property type="entry name" value="LSM_dom_sf"/>
</dbReference>
<dbReference type="Gene3D" id="1.10.287.1260">
    <property type="match status" value="1"/>
</dbReference>
<feature type="domain" description="Mechanosensitive ion channel MscS C-terminal" evidence="10">
    <location>
        <begin position="570"/>
        <end position="650"/>
    </location>
</feature>
<protein>
    <submittedName>
        <fullName evidence="11">Mechanosensitive ion channel family protein</fullName>
    </submittedName>
</protein>
<evidence type="ECO:0000256" key="8">
    <source>
        <dbReference type="SAM" id="Phobius"/>
    </source>
</evidence>
<dbReference type="RefSeq" id="WP_373655169.1">
    <property type="nucleotide sequence ID" value="NZ_JBGUAW010000003.1"/>
</dbReference>
<evidence type="ECO:0000256" key="2">
    <source>
        <dbReference type="ARBA" id="ARBA00008017"/>
    </source>
</evidence>
<dbReference type="EMBL" id="JBGUAW010000003">
    <property type="protein sequence ID" value="MFA9460386.1"/>
    <property type="molecule type" value="Genomic_DNA"/>
</dbReference>
<keyword evidence="3" id="KW-1003">Cell membrane</keyword>
<dbReference type="Gene3D" id="2.30.30.60">
    <property type="match status" value="1"/>
</dbReference>
<evidence type="ECO:0000256" key="5">
    <source>
        <dbReference type="ARBA" id="ARBA00022989"/>
    </source>
</evidence>
<dbReference type="SUPFAM" id="SSF50182">
    <property type="entry name" value="Sm-like ribonucleoproteins"/>
    <property type="match status" value="1"/>
</dbReference>
<dbReference type="InterPro" id="IPR011014">
    <property type="entry name" value="MscS_channel_TM-2"/>
</dbReference>
<dbReference type="InterPro" id="IPR049278">
    <property type="entry name" value="MS_channel_C"/>
</dbReference>
<feature type="transmembrane region" description="Helical" evidence="8">
    <location>
        <begin position="204"/>
        <end position="224"/>
    </location>
</feature>
<organism evidence="11 12">
    <name type="scientific">Thiohalorhabdus methylotrophus</name>
    <dbReference type="NCBI Taxonomy" id="3242694"/>
    <lineage>
        <taxon>Bacteria</taxon>
        <taxon>Pseudomonadati</taxon>
        <taxon>Pseudomonadota</taxon>
        <taxon>Gammaproteobacteria</taxon>
        <taxon>Thiohalorhabdales</taxon>
        <taxon>Thiohalorhabdaceae</taxon>
        <taxon>Thiohalorhabdus</taxon>
    </lineage>
</organism>
<comment type="subcellular location">
    <subcellularLocation>
        <location evidence="1">Cell membrane</location>
        <topology evidence="1">Multi-pass membrane protein</topology>
    </subcellularLocation>
</comment>
<dbReference type="Gene3D" id="3.30.70.100">
    <property type="match status" value="1"/>
</dbReference>
<keyword evidence="4 8" id="KW-0812">Transmembrane</keyword>
<evidence type="ECO:0000313" key="12">
    <source>
        <dbReference type="Proteomes" id="UP001575181"/>
    </source>
</evidence>
<sequence>MADTEEHPHRLLSIAGLLAVPFLLALPFLPLIGLAAEEEVPMEKVVENGPYPWAPETLQTAWKQLAAIATIRPDWGLPSAAEVYWAIGAGLVLGLLLGWALRRGTGHWAATPGGPTRHYRLRYLGAGLAGAVRDRAFSLCIPAALVVALELVAAREHAFGFFLETGLGIFAAYRLGLALFPVLLRPFESDDLAKRLEQPGIRRLWNAGRGLFAVTGTVAFLVIAHQSFPLPVALQSVLVLLLTLVTLPALWSLRNREGWRSIGGARPGEPLPPMRELALGLGRLLVAATALALPTIALMGYHRLAGFLLLNLLASILLLLAAGALASGLSRGVGRLKKSRPPESLAPFLTPARQANAVELLGMLVRVVVMAGGLLTVLALWQFPLERVWWSVRPILFGFHIGQYEFSLVGIGVALAVFLVVFYLGRWLRAGLHYRILPRFTPDAGLRNSISSLVFYTVLVVGAFIAISVAGFDLTNLAIIAGALSVGIGFGLQNVINNFVSGLILLFERPIKVGDVVEYQKQWAEVLHIRVRSTVVRTYDRAELIVPNSELVSSTVTNWTHSDYRTRLIINVNVAYGSDTGLVHELLTQVAQEHTQVYEEPQPLVLFRDFGDSALLFELRCFTHLDYMLSVPSDLRFRIDELFRQHGVIIPFPQRDIHFATSSSGMESVPQAPSSESMGTAGANRDS</sequence>
<dbReference type="PANTHER" id="PTHR30347:SF1">
    <property type="entry name" value="MECHANOSENSITIVE CHANNEL MSCK"/>
    <property type="match status" value="1"/>
</dbReference>